<feature type="non-terminal residue" evidence="2">
    <location>
        <position position="1"/>
    </location>
</feature>
<dbReference type="Proteomes" id="UP001328107">
    <property type="component" value="Unassembled WGS sequence"/>
</dbReference>
<keyword evidence="3" id="KW-1185">Reference proteome</keyword>
<feature type="non-terminal residue" evidence="2">
    <location>
        <position position="115"/>
    </location>
</feature>
<protein>
    <submittedName>
        <fullName evidence="2">Uncharacterized protein</fullName>
    </submittedName>
</protein>
<dbReference type="EMBL" id="BTRK01000004">
    <property type="protein sequence ID" value="GMR47687.1"/>
    <property type="molecule type" value="Genomic_DNA"/>
</dbReference>
<reference evidence="3" key="1">
    <citation type="submission" date="2022-10" db="EMBL/GenBank/DDBJ databases">
        <title>Genome assembly of Pristionchus species.</title>
        <authorList>
            <person name="Yoshida K."/>
            <person name="Sommer R.J."/>
        </authorList>
    </citation>
    <scope>NUCLEOTIDE SEQUENCE [LARGE SCALE GENOMIC DNA]</scope>
    <source>
        <strain evidence="3">RS5460</strain>
    </source>
</reference>
<name>A0AAN5CNI0_9BILA</name>
<proteinExistence type="predicted"/>
<feature type="region of interest" description="Disordered" evidence="1">
    <location>
        <begin position="87"/>
        <end position="115"/>
    </location>
</feature>
<evidence type="ECO:0000256" key="1">
    <source>
        <dbReference type="SAM" id="MobiDB-lite"/>
    </source>
</evidence>
<sequence length="115" mass="12018">TFSPCTNSCMAPNPGDVGVPTSLSVVNNDKYMILMMKALPLEIGGKKYTLSPDKSTITVKCAKSGETFSNNPSSSSMTLVCDASTGQYSDESTGKVVYPTKTLPPCGTDSNPPPS</sequence>
<gene>
    <name evidence="2" type="ORF">PMAYCL1PPCAC_17882</name>
</gene>
<dbReference type="AlphaFoldDB" id="A0AAN5CNI0"/>
<comment type="caution">
    <text evidence="2">The sequence shown here is derived from an EMBL/GenBank/DDBJ whole genome shotgun (WGS) entry which is preliminary data.</text>
</comment>
<accession>A0AAN5CNI0</accession>
<organism evidence="2 3">
    <name type="scientific">Pristionchus mayeri</name>
    <dbReference type="NCBI Taxonomy" id="1317129"/>
    <lineage>
        <taxon>Eukaryota</taxon>
        <taxon>Metazoa</taxon>
        <taxon>Ecdysozoa</taxon>
        <taxon>Nematoda</taxon>
        <taxon>Chromadorea</taxon>
        <taxon>Rhabditida</taxon>
        <taxon>Rhabditina</taxon>
        <taxon>Diplogasteromorpha</taxon>
        <taxon>Diplogasteroidea</taxon>
        <taxon>Neodiplogasteridae</taxon>
        <taxon>Pristionchus</taxon>
    </lineage>
</organism>
<evidence type="ECO:0000313" key="2">
    <source>
        <dbReference type="EMBL" id="GMR47687.1"/>
    </source>
</evidence>
<evidence type="ECO:0000313" key="3">
    <source>
        <dbReference type="Proteomes" id="UP001328107"/>
    </source>
</evidence>